<accession>M3GX61</accession>
<dbReference type="EMBL" id="AHOR02000040">
    <property type="protein sequence ID" value="EMF81080.1"/>
    <property type="molecule type" value="Genomic_DNA"/>
</dbReference>
<gene>
    <name evidence="2" type="ORF">LEP1GSC188_3554</name>
</gene>
<evidence type="ECO:0000313" key="3">
    <source>
        <dbReference type="Proteomes" id="UP000011770"/>
    </source>
</evidence>
<evidence type="ECO:0000256" key="1">
    <source>
        <dbReference type="SAM" id="Phobius"/>
    </source>
</evidence>
<keyword evidence="1" id="KW-0812">Transmembrane</keyword>
<keyword evidence="1" id="KW-0472">Membrane</keyword>
<dbReference type="Proteomes" id="UP000011770">
    <property type="component" value="Unassembled WGS sequence"/>
</dbReference>
<evidence type="ECO:0000313" key="2">
    <source>
        <dbReference type="EMBL" id="EMF81080.1"/>
    </source>
</evidence>
<reference evidence="2 3" key="1">
    <citation type="submission" date="2013-01" db="EMBL/GenBank/DDBJ databases">
        <authorList>
            <person name="Harkins D.M."/>
            <person name="Durkin A.S."/>
            <person name="Brinkac L.M."/>
            <person name="Haft D.H."/>
            <person name="Selengut J.D."/>
            <person name="Sanka R."/>
            <person name="DePew J."/>
            <person name="Purushe J."/>
            <person name="Tulsiani S.M."/>
            <person name="Graham G.C."/>
            <person name="Burns M.-A."/>
            <person name="Dohnt M.F."/>
            <person name="Smythe L.D."/>
            <person name="McKay D.B."/>
            <person name="Craig S.B."/>
            <person name="Vinetz J.M."/>
            <person name="Sutton G.G."/>
            <person name="Nierman W.C."/>
            <person name="Fouts D.E."/>
        </authorList>
    </citation>
    <scope>NUCLEOTIDE SEQUENCE [LARGE SCALE GENOMIC DNA]</scope>
    <source>
        <strain evidence="2 3">LT2116</strain>
    </source>
</reference>
<protein>
    <submittedName>
        <fullName evidence="2">Uncharacterized protein</fullName>
    </submittedName>
</protein>
<name>M3GX61_9LEPT</name>
<comment type="caution">
    <text evidence="2">The sequence shown here is derived from an EMBL/GenBank/DDBJ whole genome shotgun (WGS) entry which is preliminary data.</text>
</comment>
<proteinExistence type="predicted"/>
<keyword evidence="1" id="KW-1133">Transmembrane helix</keyword>
<feature type="transmembrane region" description="Helical" evidence="1">
    <location>
        <begin position="49"/>
        <end position="71"/>
    </location>
</feature>
<dbReference type="AlphaFoldDB" id="M3GX61"/>
<organism evidence="2 3">
    <name type="scientific">Leptospira weilii serovar Topaz str. LT2116</name>
    <dbReference type="NCBI Taxonomy" id="1088540"/>
    <lineage>
        <taxon>Bacteria</taxon>
        <taxon>Pseudomonadati</taxon>
        <taxon>Spirochaetota</taxon>
        <taxon>Spirochaetia</taxon>
        <taxon>Leptospirales</taxon>
        <taxon>Leptospiraceae</taxon>
        <taxon>Leptospira</taxon>
    </lineage>
</organism>
<sequence>MQILLIFPFLKTGSKVAGVSLDLVWAENISLNNASTIAKGIFDVAEFAVFGWLVWIPGIALLLYFLLLPFVKKISSLFHFKRIQ</sequence>